<gene>
    <name evidence="1" type="ORF">DY262_14115</name>
</gene>
<dbReference type="RefSeq" id="WP_116959693.1">
    <property type="nucleotide sequence ID" value="NZ_QVLS01000008.1"/>
</dbReference>
<dbReference type="PANTHER" id="PTHR43737:SF1">
    <property type="entry name" value="DUF1501 DOMAIN-CONTAINING PROTEIN"/>
    <property type="match status" value="1"/>
</dbReference>
<dbReference type="PANTHER" id="PTHR43737">
    <property type="entry name" value="BLL7424 PROTEIN"/>
    <property type="match status" value="1"/>
</dbReference>
<evidence type="ECO:0000313" key="2">
    <source>
        <dbReference type="Proteomes" id="UP000261931"/>
    </source>
</evidence>
<evidence type="ECO:0000313" key="1">
    <source>
        <dbReference type="EMBL" id="RFP77883.1"/>
    </source>
</evidence>
<organism evidence="1 2">
    <name type="scientific">Hydrogenophaga borbori</name>
    <dbReference type="NCBI Taxonomy" id="2294117"/>
    <lineage>
        <taxon>Bacteria</taxon>
        <taxon>Pseudomonadati</taxon>
        <taxon>Pseudomonadota</taxon>
        <taxon>Betaproteobacteria</taxon>
        <taxon>Burkholderiales</taxon>
        <taxon>Comamonadaceae</taxon>
        <taxon>Hydrogenophaga</taxon>
    </lineage>
</organism>
<protein>
    <submittedName>
        <fullName evidence="1">DUF1800 domain-containing protein</fullName>
    </submittedName>
</protein>
<dbReference type="Pfam" id="PF08811">
    <property type="entry name" value="DUF1800"/>
    <property type="match status" value="1"/>
</dbReference>
<name>A0A372EHB1_9BURK</name>
<comment type="caution">
    <text evidence="1">The sequence shown here is derived from an EMBL/GenBank/DDBJ whole genome shotgun (WGS) entry which is preliminary data.</text>
</comment>
<keyword evidence="2" id="KW-1185">Reference proteome</keyword>
<proteinExistence type="predicted"/>
<dbReference type="AlphaFoldDB" id="A0A372EHB1"/>
<accession>A0A372EHB1</accession>
<dbReference type="InterPro" id="IPR014917">
    <property type="entry name" value="DUF1800"/>
</dbReference>
<dbReference type="EMBL" id="QVLS01000008">
    <property type="protein sequence ID" value="RFP77883.1"/>
    <property type="molecule type" value="Genomic_DNA"/>
</dbReference>
<reference evidence="1 2" key="1">
    <citation type="submission" date="2018-08" db="EMBL/GenBank/DDBJ databases">
        <title>Hydrogenophaga sp. LA-38 isolated from sludge.</title>
        <authorList>
            <person name="Im W.-T."/>
        </authorList>
    </citation>
    <scope>NUCLEOTIDE SEQUENCE [LARGE SCALE GENOMIC DNA]</scope>
    <source>
        <strain evidence="1 2">LA-38</strain>
    </source>
</reference>
<sequence>MATIEQDDLPSDALIEHEDPAARTRAAIAGAAAAATAALAACGGGGGGSDGGSAEPPFVPVVDFSLDGYTYLAANNDAEAARFLQQAQFSSTPQEIAALRSEGYALWLARQFQQPRGQSGWDWLQARGYGAIDSNNYFFNQYPADFMLWSQLLSGGEAMRKRVALALSEIFVSSLTTAEFTWRSHAYASWWDMLMRNAFGNFRQLLEDVTLHPAMGYFLNTKGNQKENPSTGRVPDENYAREVMQLFTIGLLELNLDGTPKMSGGRPIESYTQDDVTHLARVFTGWDFDTSDGVRHTPVGQNYTIESSAFARKPMSLRESRHSTLEARFLGATVPAGTPGRAALRIALDTLFNHPNTGPFFARQMIQRLVTSDPSPAYVARVASKFNNNGKGQRGDLQAVMVAILLDPEARGGLSLSSSTHGKLREPMVRFIQWARSFDVTSAAGSWKVFDLADAGTQLGQSPLRSPSVFNFFRPGYVPPNTALAARNATAPEFQLVNESSVGGYLNFMQGVIERGINCPNPGVPYAAWNNYAYDVKANYARELALVTNAAALVDHLNLMLAAGQISPATRTLMVNALNATTVTAASSADARNRRVWAAVLMVMACPEYLIQK</sequence>
<dbReference type="Proteomes" id="UP000261931">
    <property type="component" value="Unassembled WGS sequence"/>
</dbReference>